<dbReference type="Proteomes" id="UP000182057">
    <property type="component" value="Unassembled WGS sequence"/>
</dbReference>
<evidence type="ECO:0000313" key="1">
    <source>
        <dbReference type="EMBL" id="SCQ19284.1"/>
    </source>
</evidence>
<name>A0A1D3UGJ1_TANFO</name>
<evidence type="ECO:0000313" key="2">
    <source>
        <dbReference type="Proteomes" id="UP000182057"/>
    </source>
</evidence>
<dbReference type="AlphaFoldDB" id="A0A1D3UGJ1"/>
<protein>
    <submittedName>
        <fullName evidence="1">Uncharacterized protein</fullName>
    </submittedName>
</protein>
<accession>A0A1D3UGJ1</accession>
<sequence length="64" mass="7108">MVKGILSFVSPRCLCDRTISLTDETAQKYTENGSELSEHFTPTCILKANGRRKRLSARAGNYTA</sequence>
<organism evidence="1 2">
    <name type="scientific">Tannerella forsythia</name>
    <name type="common">Bacteroides forsythus</name>
    <dbReference type="NCBI Taxonomy" id="28112"/>
    <lineage>
        <taxon>Bacteria</taxon>
        <taxon>Pseudomonadati</taxon>
        <taxon>Bacteroidota</taxon>
        <taxon>Bacteroidia</taxon>
        <taxon>Bacteroidales</taxon>
        <taxon>Tannerellaceae</taxon>
        <taxon>Tannerella</taxon>
    </lineage>
</organism>
<gene>
    <name evidence="1" type="ORF">TFUB20_00654</name>
</gene>
<reference evidence="1 2" key="1">
    <citation type="submission" date="2016-09" db="EMBL/GenBank/DDBJ databases">
        <authorList>
            <person name="Capua I."/>
            <person name="De Benedictis P."/>
            <person name="Joannis T."/>
            <person name="Lombin L.H."/>
            <person name="Cattoli G."/>
        </authorList>
    </citation>
    <scope>NUCLEOTIDE SEQUENCE [LARGE SCALE GENOMIC DNA]</scope>
    <source>
        <strain evidence="1 2">UB20</strain>
    </source>
</reference>
<dbReference type="EMBL" id="FMMM01000023">
    <property type="protein sequence ID" value="SCQ19284.1"/>
    <property type="molecule type" value="Genomic_DNA"/>
</dbReference>
<proteinExistence type="predicted"/>